<dbReference type="SUPFAM" id="SSF52172">
    <property type="entry name" value="CheY-like"/>
    <property type="match status" value="1"/>
</dbReference>
<dbReference type="InterPro" id="IPR050595">
    <property type="entry name" value="Bact_response_regulator"/>
</dbReference>
<protein>
    <recommendedName>
        <fullName evidence="3">Response regulatory domain-containing protein</fullName>
    </recommendedName>
</protein>
<dbReference type="EMBL" id="LJYW01000001">
    <property type="protein sequence ID" value="KPL53160.1"/>
    <property type="molecule type" value="Genomic_DNA"/>
</dbReference>
<dbReference type="Gene3D" id="3.40.50.2300">
    <property type="match status" value="1"/>
</dbReference>
<dbReference type="AlphaFoldDB" id="A0A0P6W411"/>
<dbReference type="InterPro" id="IPR001789">
    <property type="entry name" value="Sig_transdc_resp-reg_receiver"/>
</dbReference>
<feature type="modified residue" description="4-aspartylphosphate" evidence="2">
    <location>
        <position position="58"/>
    </location>
</feature>
<dbReference type="PROSITE" id="PS50110">
    <property type="entry name" value="RESPONSE_REGULATORY"/>
    <property type="match status" value="1"/>
</dbReference>
<dbReference type="Proteomes" id="UP000048984">
    <property type="component" value="Unassembled WGS sequence"/>
</dbReference>
<organism evidence="4 5">
    <name type="scientific">Prosthecodimorpha hirschii</name>
    <dbReference type="NCBI Taxonomy" id="665126"/>
    <lineage>
        <taxon>Bacteria</taxon>
        <taxon>Pseudomonadati</taxon>
        <taxon>Pseudomonadota</taxon>
        <taxon>Alphaproteobacteria</taxon>
        <taxon>Hyphomicrobiales</taxon>
        <taxon>Ancalomicrobiaceae</taxon>
        <taxon>Prosthecodimorpha</taxon>
    </lineage>
</organism>
<keyword evidence="1 2" id="KW-0597">Phosphoprotein</keyword>
<evidence type="ECO:0000313" key="4">
    <source>
        <dbReference type="EMBL" id="KPL53160.1"/>
    </source>
</evidence>
<dbReference type="STRING" id="665126.ABB55_13825"/>
<reference evidence="4 5" key="2">
    <citation type="submission" date="2015-10" db="EMBL/GenBank/DDBJ databases">
        <title>Draft Genome Sequence of Prosthecomicrobium hirschii ATCC 27832.</title>
        <authorList>
            <person name="Daniel J."/>
            <person name="Givan S.A."/>
            <person name="Brun Y.V."/>
            <person name="Brown P.J."/>
        </authorList>
    </citation>
    <scope>NUCLEOTIDE SEQUENCE [LARGE SCALE GENOMIC DNA]</scope>
    <source>
        <strain evidence="4 5">16</strain>
    </source>
</reference>
<comment type="caution">
    <text evidence="4">The sequence shown here is derived from an EMBL/GenBank/DDBJ whole genome shotgun (WGS) entry which is preliminary data.</text>
</comment>
<evidence type="ECO:0000259" key="3">
    <source>
        <dbReference type="PROSITE" id="PS50110"/>
    </source>
</evidence>
<dbReference type="PANTHER" id="PTHR44591">
    <property type="entry name" value="STRESS RESPONSE REGULATOR PROTEIN 1"/>
    <property type="match status" value="1"/>
</dbReference>
<sequence length="123" mass="13427">MIEARSKLVLVLEDEPIVAMLIEDMLNELGWRQVTLVEDITEALDVTSASAIAFAILDLNIDGMRSTAVSDDLRRRGIPFIVATGYGPGALDHVGHDVPALQKPFIMQELQAAITRIMPATDL</sequence>
<evidence type="ECO:0000313" key="5">
    <source>
        <dbReference type="Proteomes" id="UP000048984"/>
    </source>
</evidence>
<dbReference type="SMART" id="SM00448">
    <property type="entry name" value="REC"/>
    <property type="match status" value="1"/>
</dbReference>
<dbReference type="RefSeq" id="WP_054359325.1">
    <property type="nucleotide sequence ID" value="NZ_JAPCYQ010000001.1"/>
</dbReference>
<accession>A0A0P6W411</accession>
<proteinExistence type="predicted"/>
<dbReference type="PANTHER" id="PTHR44591:SF24">
    <property type="entry name" value="PROTEIN-GLUTAMATE METHYLESTERASE_PROTEIN-GLUTAMINE GLUTAMINASE 1"/>
    <property type="match status" value="1"/>
</dbReference>
<dbReference type="Pfam" id="PF00072">
    <property type="entry name" value="Response_reg"/>
    <property type="match status" value="1"/>
</dbReference>
<dbReference type="GO" id="GO:0000160">
    <property type="term" value="P:phosphorelay signal transduction system"/>
    <property type="evidence" value="ECO:0007669"/>
    <property type="project" value="InterPro"/>
</dbReference>
<evidence type="ECO:0000256" key="2">
    <source>
        <dbReference type="PROSITE-ProRule" id="PRU00169"/>
    </source>
</evidence>
<dbReference type="InterPro" id="IPR011006">
    <property type="entry name" value="CheY-like_superfamily"/>
</dbReference>
<gene>
    <name evidence="4" type="ORF">ABB55_13825</name>
</gene>
<dbReference type="OrthoDB" id="582170at2"/>
<evidence type="ECO:0000256" key="1">
    <source>
        <dbReference type="ARBA" id="ARBA00022553"/>
    </source>
</evidence>
<reference evidence="4 5" key="1">
    <citation type="submission" date="2015-09" db="EMBL/GenBank/DDBJ databases">
        <authorList>
            <person name="Jackson K.R."/>
            <person name="Lunt B.L."/>
            <person name="Fisher J.N.B."/>
            <person name="Gardner A.V."/>
            <person name="Bailey M.E."/>
            <person name="Deus L.M."/>
            <person name="Earl A.S."/>
            <person name="Gibby P.D."/>
            <person name="Hartmann K.A."/>
            <person name="Liu J.E."/>
            <person name="Manci A.M."/>
            <person name="Nielsen D.A."/>
            <person name="Solomon M.B."/>
            <person name="Breakwell D.P."/>
            <person name="Burnett S.H."/>
            <person name="Grose J.H."/>
        </authorList>
    </citation>
    <scope>NUCLEOTIDE SEQUENCE [LARGE SCALE GENOMIC DNA]</scope>
    <source>
        <strain evidence="4 5">16</strain>
    </source>
</reference>
<name>A0A0P6W411_9HYPH</name>
<keyword evidence="5" id="KW-1185">Reference proteome</keyword>
<feature type="domain" description="Response regulatory" evidence="3">
    <location>
        <begin position="8"/>
        <end position="118"/>
    </location>
</feature>